<organism evidence="1 2">
    <name type="scientific">Araneus ventricosus</name>
    <name type="common">Orbweaver spider</name>
    <name type="synonym">Epeira ventricosa</name>
    <dbReference type="NCBI Taxonomy" id="182803"/>
    <lineage>
        <taxon>Eukaryota</taxon>
        <taxon>Metazoa</taxon>
        <taxon>Ecdysozoa</taxon>
        <taxon>Arthropoda</taxon>
        <taxon>Chelicerata</taxon>
        <taxon>Arachnida</taxon>
        <taxon>Araneae</taxon>
        <taxon>Araneomorphae</taxon>
        <taxon>Entelegynae</taxon>
        <taxon>Araneoidea</taxon>
        <taxon>Araneidae</taxon>
        <taxon>Araneus</taxon>
    </lineage>
</organism>
<protein>
    <submittedName>
        <fullName evidence="1">Uncharacterized protein</fullName>
    </submittedName>
</protein>
<gene>
    <name evidence="1" type="ORF">AVEN_225166_1</name>
</gene>
<proteinExistence type="predicted"/>
<dbReference type="Proteomes" id="UP000499080">
    <property type="component" value="Unassembled WGS sequence"/>
</dbReference>
<evidence type="ECO:0000313" key="1">
    <source>
        <dbReference type="EMBL" id="GBM43641.1"/>
    </source>
</evidence>
<reference evidence="1 2" key="1">
    <citation type="journal article" date="2019" name="Sci. Rep.">
        <title>Orb-weaving spider Araneus ventricosus genome elucidates the spidroin gene catalogue.</title>
        <authorList>
            <person name="Kono N."/>
            <person name="Nakamura H."/>
            <person name="Ohtoshi R."/>
            <person name="Moran D.A.P."/>
            <person name="Shinohara A."/>
            <person name="Yoshida Y."/>
            <person name="Fujiwara M."/>
            <person name="Mori M."/>
            <person name="Tomita M."/>
            <person name="Arakawa K."/>
        </authorList>
    </citation>
    <scope>NUCLEOTIDE SEQUENCE [LARGE SCALE GENOMIC DNA]</scope>
</reference>
<dbReference type="EMBL" id="BGPR01001036">
    <property type="protein sequence ID" value="GBM43641.1"/>
    <property type="molecule type" value="Genomic_DNA"/>
</dbReference>
<keyword evidence="2" id="KW-1185">Reference proteome</keyword>
<comment type="caution">
    <text evidence="1">The sequence shown here is derived from an EMBL/GenBank/DDBJ whole genome shotgun (WGS) entry which is preliminary data.</text>
</comment>
<sequence>MKPVQRFQETGLFERHPRSCRPSLTEGRVTTVQRVMQEIASKSSAGNSNFCEAGKTLWLPESSIRRILHKILRDQAIRCRTNYSHCTRYYCLVSPVGNHLTCGLW</sequence>
<name>A0A4Y2FR73_ARAVE</name>
<evidence type="ECO:0000313" key="2">
    <source>
        <dbReference type="Proteomes" id="UP000499080"/>
    </source>
</evidence>
<dbReference type="AlphaFoldDB" id="A0A4Y2FR73"/>
<accession>A0A4Y2FR73</accession>